<sequence length="232" mass="26272">MASDLLNMIPVKLRSKLSSTAKKIFPGSRDATRPTSIYTRLHNLLHPAAIDQSHSNPVFLDVSINDGTDVLTFSDVVTSEGFDAKRRDTALSLVDVVTDAGLYTTQMDDFLSNFAQLRSSRLPPDSTNTIQNAMNILNRMPPVPQQLHSIRSLPGHEYLGAHAGRLYQIDLDRKILKRHGNVNDATFIKERHLHQWCSMGRQVWEALIKNWLIDSNTLKILLWIASIIEWFD</sequence>
<protein>
    <submittedName>
        <fullName evidence="1">Uncharacterized protein</fullName>
    </submittedName>
</protein>
<name>A0A6A6GSW7_VIRVR</name>
<dbReference type="AlphaFoldDB" id="A0A6A6GSW7"/>
<evidence type="ECO:0000313" key="2">
    <source>
        <dbReference type="Proteomes" id="UP000800092"/>
    </source>
</evidence>
<keyword evidence="2" id="KW-1185">Reference proteome</keyword>
<dbReference type="Proteomes" id="UP000800092">
    <property type="component" value="Unassembled WGS sequence"/>
</dbReference>
<proteinExistence type="predicted"/>
<accession>A0A6A6GSW7</accession>
<evidence type="ECO:0000313" key="1">
    <source>
        <dbReference type="EMBL" id="KAF2228423.1"/>
    </source>
</evidence>
<organism evidence="1 2">
    <name type="scientific">Viridothelium virens</name>
    <name type="common">Speckled blister lichen</name>
    <name type="synonym">Trypethelium virens</name>
    <dbReference type="NCBI Taxonomy" id="1048519"/>
    <lineage>
        <taxon>Eukaryota</taxon>
        <taxon>Fungi</taxon>
        <taxon>Dikarya</taxon>
        <taxon>Ascomycota</taxon>
        <taxon>Pezizomycotina</taxon>
        <taxon>Dothideomycetes</taxon>
        <taxon>Dothideomycetes incertae sedis</taxon>
        <taxon>Trypetheliales</taxon>
        <taxon>Trypetheliaceae</taxon>
        <taxon>Viridothelium</taxon>
    </lineage>
</organism>
<dbReference type="EMBL" id="ML991962">
    <property type="protein sequence ID" value="KAF2228423.1"/>
    <property type="molecule type" value="Genomic_DNA"/>
</dbReference>
<reference evidence="1" key="1">
    <citation type="journal article" date="2020" name="Stud. Mycol.">
        <title>101 Dothideomycetes genomes: a test case for predicting lifestyles and emergence of pathogens.</title>
        <authorList>
            <person name="Haridas S."/>
            <person name="Albert R."/>
            <person name="Binder M."/>
            <person name="Bloem J."/>
            <person name="Labutti K."/>
            <person name="Salamov A."/>
            <person name="Andreopoulos B."/>
            <person name="Baker S."/>
            <person name="Barry K."/>
            <person name="Bills G."/>
            <person name="Bluhm B."/>
            <person name="Cannon C."/>
            <person name="Castanera R."/>
            <person name="Culley D."/>
            <person name="Daum C."/>
            <person name="Ezra D."/>
            <person name="Gonzalez J."/>
            <person name="Henrissat B."/>
            <person name="Kuo A."/>
            <person name="Liang C."/>
            <person name="Lipzen A."/>
            <person name="Lutzoni F."/>
            <person name="Magnuson J."/>
            <person name="Mondo S."/>
            <person name="Nolan M."/>
            <person name="Ohm R."/>
            <person name="Pangilinan J."/>
            <person name="Park H.-J."/>
            <person name="Ramirez L."/>
            <person name="Alfaro M."/>
            <person name="Sun H."/>
            <person name="Tritt A."/>
            <person name="Yoshinaga Y."/>
            <person name="Zwiers L.-H."/>
            <person name="Turgeon B."/>
            <person name="Goodwin S."/>
            <person name="Spatafora J."/>
            <person name="Crous P."/>
            <person name="Grigoriev I."/>
        </authorList>
    </citation>
    <scope>NUCLEOTIDE SEQUENCE</scope>
    <source>
        <strain evidence="1">Tuck. ex Michener</strain>
    </source>
</reference>
<gene>
    <name evidence="1" type="ORF">EV356DRAFT_513725</name>
</gene>